<evidence type="ECO:0000256" key="7">
    <source>
        <dbReference type="ARBA" id="ARBA00022927"/>
    </source>
</evidence>
<evidence type="ECO:0000313" key="12">
    <source>
        <dbReference type="Proteomes" id="UP000280307"/>
    </source>
</evidence>
<evidence type="ECO:0000256" key="3">
    <source>
        <dbReference type="ARBA" id="ARBA00016856"/>
    </source>
</evidence>
<evidence type="ECO:0000256" key="6">
    <source>
        <dbReference type="ARBA" id="ARBA00022884"/>
    </source>
</evidence>
<comment type="similarity">
    <text evidence="2">Belongs to the PHAX family.</text>
</comment>
<organism evidence="11 12">
    <name type="scientific">Candidatus Viridilinea halotolerans</name>
    <dbReference type="NCBI Taxonomy" id="2491704"/>
    <lineage>
        <taxon>Bacteria</taxon>
        <taxon>Bacillati</taxon>
        <taxon>Chloroflexota</taxon>
        <taxon>Chloroflexia</taxon>
        <taxon>Chloroflexales</taxon>
        <taxon>Chloroflexineae</taxon>
        <taxon>Oscillochloridaceae</taxon>
        <taxon>Candidatus Viridilinea</taxon>
    </lineage>
</organism>
<evidence type="ECO:0000256" key="8">
    <source>
        <dbReference type="ARBA" id="ARBA00030834"/>
    </source>
</evidence>
<dbReference type="Pfam" id="PF10258">
    <property type="entry name" value="PHAX_RNA-bd"/>
    <property type="match status" value="1"/>
</dbReference>
<proteinExistence type="inferred from homology"/>
<dbReference type="InterPro" id="IPR039047">
    <property type="entry name" value="PHAX"/>
</dbReference>
<evidence type="ECO:0000256" key="4">
    <source>
        <dbReference type="ARBA" id="ARBA00022448"/>
    </source>
</evidence>
<dbReference type="Gene3D" id="1.10.10.1440">
    <property type="entry name" value="PHAX RNA-binding domain"/>
    <property type="match status" value="1"/>
</dbReference>
<feature type="domain" description="Phosphorylated adapter RNA export protein RNA-binding" evidence="10">
    <location>
        <begin position="35"/>
        <end position="108"/>
    </location>
</feature>
<protein>
    <recommendedName>
        <fullName evidence="3">Phosphorylated adapter RNA export protein</fullName>
    </recommendedName>
    <alternativeName>
        <fullName evidence="8">RNA U small nuclear RNA export adapter protein</fullName>
    </alternativeName>
</protein>
<evidence type="ECO:0000256" key="5">
    <source>
        <dbReference type="ARBA" id="ARBA00022490"/>
    </source>
</evidence>
<comment type="subcellular location">
    <subcellularLocation>
        <location evidence="1">Cytoplasm</location>
    </subcellularLocation>
</comment>
<evidence type="ECO:0000259" key="10">
    <source>
        <dbReference type="Pfam" id="PF10258"/>
    </source>
</evidence>
<dbReference type="InterPro" id="IPR038092">
    <property type="entry name" value="PHAX_RNA-binding_sf"/>
</dbReference>
<dbReference type="GO" id="GO:0005737">
    <property type="term" value="C:cytoplasm"/>
    <property type="evidence" value="ECO:0007669"/>
    <property type="project" value="UniProtKB-SubCell"/>
</dbReference>
<sequence>MRGGRNRERQAREEEEKRAAAAERQRRKAILKTIETIATTLGETEPRLHKQIVHVVEIMGMEEAQEIFEDAQRVEAEGGMLTIDGTRRRTPGGVFHVLVKRRLTETGRKAEIKKI</sequence>
<evidence type="ECO:0000256" key="2">
    <source>
        <dbReference type="ARBA" id="ARBA00006094"/>
    </source>
</evidence>
<dbReference type="EMBL" id="RSAS01000117">
    <property type="protein sequence ID" value="RRR76484.1"/>
    <property type="molecule type" value="Genomic_DNA"/>
</dbReference>
<gene>
    <name evidence="11" type="ORF">EI684_02950</name>
</gene>
<name>A0A426U8P6_9CHLR</name>
<dbReference type="AlphaFoldDB" id="A0A426U8P6"/>
<feature type="region of interest" description="Disordered" evidence="9">
    <location>
        <begin position="1"/>
        <end position="21"/>
    </location>
</feature>
<keyword evidence="7" id="KW-0653">Protein transport</keyword>
<dbReference type="GO" id="GO:0003723">
    <property type="term" value="F:RNA binding"/>
    <property type="evidence" value="ECO:0007669"/>
    <property type="project" value="UniProtKB-KW"/>
</dbReference>
<evidence type="ECO:0000313" key="11">
    <source>
        <dbReference type="EMBL" id="RRR76484.1"/>
    </source>
</evidence>
<accession>A0A426U8P6</accession>
<reference evidence="11 12" key="1">
    <citation type="submission" date="2018-12" db="EMBL/GenBank/DDBJ databases">
        <title>Genome Sequence of Candidatus Viridilinea halotolerans isolated from saline sulfide-rich spring.</title>
        <authorList>
            <person name="Grouzdev D.S."/>
            <person name="Burganskaya E.I."/>
            <person name="Krutkina M.S."/>
            <person name="Sukhacheva M.V."/>
            <person name="Gorlenko V.M."/>
        </authorList>
    </citation>
    <scope>NUCLEOTIDE SEQUENCE [LARGE SCALE GENOMIC DNA]</scope>
    <source>
        <strain evidence="11">Chok-6</strain>
    </source>
</reference>
<comment type="caution">
    <text evidence="11">The sequence shown here is derived from an EMBL/GenBank/DDBJ whole genome shotgun (WGS) entry which is preliminary data.</text>
</comment>
<dbReference type="PANTHER" id="PTHR13135:SF0">
    <property type="entry name" value="PHOSPHORYLATED ADAPTER RNA EXPORT PROTEIN"/>
    <property type="match status" value="1"/>
</dbReference>
<evidence type="ECO:0000256" key="9">
    <source>
        <dbReference type="SAM" id="MobiDB-lite"/>
    </source>
</evidence>
<keyword evidence="6" id="KW-0694">RNA-binding</keyword>
<dbReference type="Proteomes" id="UP000280307">
    <property type="component" value="Unassembled WGS sequence"/>
</dbReference>
<keyword evidence="5" id="KW-0963">Cytoplasm</keyword>
<evidence type="ECO:0000256" key="1">
    <source>
        <dbReference type="ARBA" id="ARBA00004496"/>
    </source>
</evidence>
<dbReference type="GO" id="GO:0006408">
    <property type="term" value="P:snRNA export from nucleus"/>
    <property type="evidence" value="ECO:0007669"/>
    <property type="project" value="InterPro"/>
</dbReference>
<keyword evidence="4" id="KW-0813">Transport</keyword>
<dbReference type="PANTHER" id="PTHR13135">
    <property type="entry name" value="CYTOSOLIC RESINIFERATOXIN BINDING PROTEIN RBP-26"/>
    <property type="match status" value="1"/>
</dbReference>
<dbReference type="InterPro" id="IPR019385">
    <property type="entry name" value="PHAX_RNA-binding_domain"/>
</dbReference>
<dbReference type="GO" id="GO:0015031">
    <property type="term" value="P:protein transport"/>
    <property type="evidence" value="ECO:0007669"/>
    <property type="project" value="UniProtKB-KW"/>
</dbReference>